<dbReference type="Gene3D" id="3.40.50.150">
    <property type="entry name" value="Vaccinia Virus protein VP39"/>
    <property type="match status" value="1"/>
</dbReference>
<sequence>MKSNTDVNTKGAAKTGKGPTLIVAVEQNFPQEERIINDTLAPKLYSGADRFWIQLTKISVFRNLIVGLTEKLLPGGWSCFLVRKRYIDEHLLEAVGNREVEAVVNLGAGFDTRLYRLEALSNIPCWEVDQPINIAAKERALKRAFKTVPENVTLTGMNFVEQEIGESLKQSGYQAGVRTFFIWEAVSQYLNEASVKKTFDFFAKAPAGSQLVFTYVPRDFIDGTNLYNQEKTYKRMVLKDKIWQFGFDPTTLGEFLGRIGWKLVKDLGYNELFDRYVKPTGRNLDILQIERIVYAEKAGDA</sequence>
<accession>A0A381N7J4</accession>
<dbReference type="EMBL" id="UINC01000126">
    <property type="protein sequence ID" value="SUZ49628.1"/>
    <property type="molecule type" value="Genomic_DNA"/>
</dbReference>
<proteinExistence type="inferred from homology"/>
<dbReference type="SUPFAM" id="SSF53335">
    <property type="entry name" value="S-adenosyl-L-methionine-dependent methyltransferases"/>
    <property type="match status" value="1"/>
</dbReference>
<evidence type="ECO:0000256" key="2">
    <source>
        <dbReference type="ARBA" id="ARBA00022603"/>
    </source>
</evidence>
<dbReference type="InterPro" id="IPR029063">
    <property type="entry name" value="SAM-dependent_MTases_sf"/>
</dbReference>
<evidence type="ECO:0000256" key="3">
    <source>
        <dbReference type="ARBA" id="ARBA00022679"/>
    </source>
</evidence>
<name>A0A381N7J4_9ZZZZ</name>
<evidence type="ECO:0008006" key="5">
    <source>
        <dbReference type="Google" id="ProtNLM"/>
    </source>
</evidence>
<protein>
    <recommendedName>
        <fullName evidence="5">S-adenosyl-L-methionine-dependent methyltransferase</fullName>
    </recommendedName>
</protein>
<dbReference type="Pfam" id="PF04072">
    <property type="entry name" value="LCM"/>
    <property type="match status" value="1"/>
</dbReference>
<evidence type="ECO:0000256" key="1">
    <source>
        <dbReference type="ARBA" id="ARBA00008138"/>
    </source>
</evidence>
<dbReference type="NCBIfam" id="TIGR00027">
    <property type="entry name" value="mthyl_TIGR00027"/>
    <property type="match status" value="1"/>
</dbReference>
<dbReference type="GO" id="GO:0032259">
    <property type="term" value="P:methylation"/>
    <property type="evidence" value="ECO:0007669"/>
    <property type="project" value="UniProtKB-KW"/>
</dbReference>
<dbReference type="InterPro" id="IPR007213">
    <property type="entry name" value="Ppm1/Ppm2/Tcmp"/>
</dbReference>
<dbReference type="PANTHER" id="PTHR43619:SF2">
    <property type="entry name" value="S-ADENOSYL-L-METHIONINE-DEPENDENT METHYLTRANSFERASES SUPERFAMILY PROTEIN"/>
    <property type="match status" value="1"/>
</dbReference>
<evidence type="ECO:0000313" key="4">
    <source>
        <dbReference type="EMBL" id="SUZ49628.1"/>
    </source>
</evidence>
<gene>
    <name evidence="4" type="ORF">METZ01_LOCUS2482</name>
</gene>
<comment type="similarity">
    <text evidence="1">Belongs to the UPF0677 family.</text>
</comment>
<keyword evidence="3" id="KW-0808">Transferase</keyword>
<dbReference type="PANTHER" id="PTHR43619">
    <property type="entry name" value="S-ADENOSYL-L-METHIONINE-DEPENDENT METHYLTRANSFERASE YKTD-RELATED"/>
    <property type="match status" value="1"/>
</dbReference>
<dbReference type="InterPro" id="IPR011610">
    <property type="entry name" value="SAM_mthyl_Trfase_ML2640-like"/>
</dbReference>
<reference evidence="4" key="1">
    <citation type="submission" date="2018-05" db="EMBL/GenBank/DDBJ databases">
        <authorList>
            <person name="Lanie J.A."/>
            <person name="Ng W.-L."/>
            <person name="Kazmierczak K.M."/>
            <person name="Andrzejewski T.M."/>
            <person name="Davidsen T.M."/>
            <person name="Wayne K.J."/>
            <person name="Tettelin H."/>
            <person name="Glass J.I."/>
            <person name="Rusch D."/>
            <person name="Podicherti R."/>
            <person name="Tsui H.-C.T."/>
            <person name="Winkler M.E."/>
        </authorList>
    </citation>
    <scope>NUCLEOTIDE SEQUENCE</scope>
</reference>
<keyword evidence="2" id="KW-0489">Methyltransferase</keyword>
<dbReference type="AlphaFoldDB" id="A0A381N7J4"/>
<organism evidence="4">
    <name type="scientific">marine metagenome</name>
    <dbReference type="NCBI Taxonomy" id="408172"/>
    <lineage>
        <taxon>unclassified sequences</taxon>
        <taxon>metagenomes</taxon>
        <taxon>ecological metagenomes</taxon>
    </lineage>
</organism>
<dbReference type="GO" id="GO:0008168">
    <property type="term" value="F:methyltransferase activity"/>
    <property type="evidence" value="ECO:0007669"/>
    <property type="project" value="UniProtKB-KW"/>
</dbReference>